<accession>A0AAD9KU96</accession>
<keyword evidence="6" id="KW-0805">Transcription regulation</keyword>
<dbReference type="PROSITE" id="PS50157">
    <property type="entry name" value="ZINC_FINGER_C2H2_2"/>
    <property type="match status" value="11"/>
</dbReference>
<evidence type="ECO:0000313" key="14">
    <source>
        <dbReference type="EMBL" id="KAK2176863.1"/>
    </source>
</evidence>
<evidence type="ECO:0000256" key="3">
    <source>
        <dbReference type="ARBA" id="ARBA00022737"/>
    </source>
</evidence>
<dbReference type="PANTHER" id="PTHR16515">
    <property type="entry name" value="PR DOMAIN ZINC FINGER PROTEIN"/>
    <property type="match status" value="1"/>
</dbReference>
<dbReference type="GO" id="GO:0003677">
    <property type="term" value="F:DNA binding"/>
    <property type="evidence" value="ECO:0007669"/>
    <property type="project" value="UniProtKB-KW"/>
</dbReference>
<dbReference type="AlphaFoldDB" id="A0AAD9KU96"/>
<dbReference type="InterPro" id="IPR013087">
    <property type="entry name" value="Znf_C2H2_type"/>
</dbReference>
<dbReference type="SUPFAM" id="SSF57667">
    <property type="entry name" value="beta-beta-alpha zinc fingers"/>
    <property type="match status" value="6"/>
</dbReference>
<feature type="region of interest" description="Disordered" evidence="12">
    <location>
        <begin position="431"/>
        <end position="470"/>
    </location>
</feature>
<keyword evidence="2" id="KW-0479">Metal-binding</keyword>
<feature type="domain" description="C2H2-type" evidence="13">
    <location>
        <begin position="604"/>
        <end position="631"/>
    </location>
</feature>
<dbReference type="Proteomes" id="UP001209878">
    <property type="component" value="Unassembled WGS sequence"/>
</dbReference>
<comment type="caution">
    <text evidence="14">The sequence shown here is derived from an EMBL/GenBank/DDBJ whole genome shotgun (WGS) entry which is preliminary data.</text>
</comment>
<evidence type="ECO:0000256" key="10">
    <source>
        <dbReference type="ARBA" id="ARBA00068876"/>
    </source>
</evidence>
<keyword evidence="15" id="KW-1185">Reference proteome</keyword>
<feature type="domain" description="C2H2-type" evidence="13">
    <location>
        <begin position="180"/>
        <end position="207"/>
    </location>
</feature>
<dbReference type="InterPro" id="IPR036236">
    <property type="entry name" value="Znf_C2H2_sf"/>
</dbReference>
<evidence type="ECO:0000256" key="12">
    <source>
        <dbReference type="SAM" id="MobiDB-lite"/>
    </source>
</evidence>
<dbReference type="FunFam" id="3.30.160.60:FF:002343">
    <property type="entry name" value="Zinc finger protein 33A"/>
    <property type="match status" value="1"/>
</dbReference>
<keyword evidence="7" id="KW-0238">DNA-binding</keyword>
<dbReference type="FunFam" id="3.30.160.60:FF:000202">
    <property type="entry name" value="Zinc finger protein 574"/>
    <property type="match status" value="1"/>
</dbReference>
<keyword evidence="5" id="KW-0862">Zinc</keyword>
<dbReference type="GO" id="GO:0005634">
    <property type="term" value="C:nucleus"/>
    <property type="evidence" value="ECO:0007669"/>
    <property type="project" value="UniProtKB-SubCell"/>
</dbReference>
<dbReference type="FunFam" id="3.30.160.60:FF:000710">
    <property type="entry name" value="Zinc finger protein 768"/>
    <property type="match status" value="1"/>
</dbReference>
<dbReference type="FunFam" id="3.30.160.60:FF:000100">
    <property type="entry name" value="Zinc finger 45-like"/>
    <property type="match status" value="1"/>
</dbReference>
<dbReference type="FunFam" id="3.30.160.60:FF:000744">
    <property type="entry name" value="zinc finger E-box-binding homeobox 1"/>
    <property type="match status" value="1"/>
</dbReference>
<evidence type="ECO:0000256" key="5">
    <source>
        <dbReference type="ARBA" id="ARBA00022833"/>
    </source>
</evidence>
<feature type="domain" description="C2H2-type" evidence="13">
    <location>
        <begin position="208"/>
        <end position="237"/>
    </location>
</feature>
<dbReference type="FunFam" id="3.30.160.60:FF:000072">
    <property type="entry name" value="zinc finger protein 143 isoform X1"/>
    <property type="match status" value="1"/>
</dbReference>
<dbReference type="GO" id="GO:0032502">
    <property type="term" value="P:developmental process"/>
    <property type="evidence" value="ECO:0007669"/>
    <property type="project" value="UniProtKB-ARBA"/>
</dbReference>
<keyword evidence="4 11" id="KW-0863">Zinc-finger</keyword>
<name>A0AAD9KU96_RIDPI</name>
<feature type="domain" description="C2H2-type" evidence="13">
    <location>
        <begin position="576"/>
        <end position="603"/>
    </location>
</feature>
<proteinExistence type="predicted"/>
<evidence type="ECO:0000256" key="4">
    <source>
        <dbReference type="ARBA" id="ARBA00022771"/>
    </source>
</evidence>
<protein>
    <recommendedName>
        <fullName evidence="10">Zinc finger protein 865</fullName>
    </recommendedName>
</protein>
<dbReference type="GO" id="GO:0010468">
    <property type="term" value="P:regulation of gene expression"/>
    <property type="evidence" value="ECO:0007669"/>
    <property type="project" value="UniProtKB-ARBA"/>
</dbReference>
<evidence type="ECO:0000256" key="7">
    <source>
        <dbReference type="ARBA" id="ARBA00023125"/>
    </source>
</evidence>
<evidence type="ECO:0000256" key="6">
    <source>
        <dbReference type="ARBA" id="ARBA00023015"/>
    </source>
</evidence>
<dbReference type="Pfam" id="PF16622">
    <property type="entry name" value="zf-C2H2_11"/>
    <property type="match status" value="2"/>
</dbReference>
<feature type="compositionally biased region" description="Polar residues" evidence="12">
    <location>
        <begin position="285"/>
        <end position="295"/>
    </location>
</feature>
<dbReference type="SMART" id="SM00355">
    <property type="entry name" value="ZnF_C2H2"/>
    <property type="match status" value="13"/>
</dbReference>
<dbReference type="FunFam" id="3.30.160.60:FF:000446">
    <property type="entry name" value="Zinc finger protein"/>
    <property type="match status" value="1"/>
</dbReference>
<feature type="domain" description="C2H2-type" evidence="13">
    <location>
        <begin position="632"/>
        <end position="659"/>
    </location>
</feature>
<dbReference type="Pfam" id="PF00096">
    <property type="entry name" value="zf-C2H2"/>
    <property type="match status" value="6"/>
</dbReference>
<dbReference type="FunFam" id="3.30.160.60:FF:000145">
    <property type="entry name" value="Zinc finger protein 574"/>
    <property type="match status" value="1"/>
</dbReference>
<feature type="region of interest" description="Disordered" evidence="12">
    <location>
        <begin position="127"/>
        <end position="160"/>
    </location>
</feature>
<comment type="subcellular location">
    <subcellularLocation>
        <location evidence="1">Nucleus</location>
    </subcellularLocation>
</comment>
<reference evidence="14" key="1">
    <citation type="journal article" date="2023" name="Mol. Biol. Evol.">
        <title>Third-Generation Sequencing Reveals the Adaptive Role of the Epigenome in Three Deep-Sea Polychaetes.</title>
        <authorList>
            <person name="Perez M."/>
            <person name="Aroh O."/>
            <person name="Sun Y."/>
            <person name="Lan Y."/>
            <person name="Juniper S.K."/>
            <person name="Young C.R."/>
            <person name="Angers B."/>
            <person name="Qian P.Y."/>
        </authorList>
    </citation>
    <scope>NUCLEOTIDE SEQUENCE</scope>
    <source>
        <strain evidence="14">R07B-5</strain>
    </source>
</reference>
<feature type="domain" description="C2H2-type" evidence="13">
    <location>
        <begin position="101"/>
        <end position="129"/>
    </location>
</feature>
<feature type="domain" description="C2H2-type" evidence="13">
    <location>
        <begin position="548"/>
        <end position="575"/>
    </location>
</feature>
<evidence type="ECO:0000259" key="13">
    <source>
        <dbReference type="PROSITE" id="PS50157"/>
    </source>
</evidence>
<dbReference type="Gene3D" id="3.30.160.60">
    <property type="entry name" value="Classic Zinc Finger"/>
    <property type="match status" value="10"/>
</dbReference>
<evidence type="ECO:0000256" key="2">
    <source>
        <dbReference type="ARBA" id="ARBA00022723"/>
    </source>
</evidence>
<feature type="compositionally biased region" description="Polar residues" evidence="12">
    <location>
        <begin position="449"/>
        <end position="462"/>
    </location>
</feature>
<evidence type="ECO:0000256" key="11">
    <source>
        <dbReference type="PROSITE-ProRule" id="PRU00042"/>
    </source>
</evidence>
<dbReference type="InterPro" id="IPR041697">
    <property type="entry name" value="Znf-C2H2_11"/>
</dbReference>
<feature type="domain" description="C2H2-type" evidence="13">
    <location>
        <begin position="358"/>
        <end position="385"/>
    </location>
</feature>
<dbReference type="GO" id="GO:0008270">
    <property type="term" value="F:zinc ion binding"/>
    <property type="evidence" value="ECO:0007669"/>
    <property type="project" value="UniProtKB-KW"/>
</dbReference>
<dbReference type="PANTHER" id="PTHR16515:SF49">
    <property type="entry name" value="GASTRULA ZINC FINGER PROTEIN XLCGF49.1-LIKE-RELATED"/>
    <property type="match status" value="1"/>
</dbReference>
<dbReference type="PROSITE" id="PS00028">
    <property type="entry name" value="ZINC_FINGER_C2H2_1"/>
    <property type="match status" value="9"/>
</dbReference>
<gene>
    <name evidence="14" type="ORF">NP493_625g01068</name>
</gene>
<dbReference type="EMBL" id="JAODUO010000634">
    <property type="protein sequence ID" value="KAK2176863.1"/>
    <property type="molecule type" value="Genomic_DNA"/>
</dbReference>
<evidence type="ECO:0000256" key="8">
    <source>
        <dbReference type="ARBA" id="ARBA00023163"/>
    </source>
</evidence>
<evidence type="ECO:0000313" key="15">
    <source>
        <dbReference type="Proteomes" id="UP001209878"/>
    </source>
</evidence>
<dbReference type="Pfam" id="PF13912">
    <property type="entry name" value="zf-C2H2_6"/>
    <property type="match status" value="1"/>
</dbReference>
<feature type="region of interest" description="Disordered" evidence="12">
    <location>
        <begin position="279"/>
        <end position="300"/>
    </location>
</feature>
<feature type="domain" description="C2H2-type" evidence="13">
    <location>
        <begin position="520"/>
        <end position="547"/>
    </location>
</feature>
<keyword evidence="8" id="KW-0804">Transcription</keyword>
<evidence type="ECO:0000256" key="1">
    <source>
        <dbReference type="ARBA" id="ARBA00004123"/>
    </source>
</evidence>
<feature type="domain" description="C2H2-type" evidence="13">
    <location>
        <begin position="238"/>
        <end position="267"/>
    </location>
</feature>
<keyword evidence="3" id="KW-0677">Repeat</keyword>
<sequence length="911" mass="100974">MDQDTHCCGKCRLVFTSLDAYIQHKLSKDNCKVTYTKSSRWLIPRIVVKKEKRVVPVDVAKDSNACKNQESSEACPPRKGRRQSRVELAHSQDNIIVKSEYTCKTCGKVFHREAILRRHVYYTHNNNFDSLNDDDEGTDTTGEKQPPAEGTAAGGSGGIEVAKRNGVFDDDLSDSYLKPHSCSHCHRQFRDHNILRAHLLTHSNQRDFPCTWGNCQYAFKTKGSLKRHMRRHTGERPYRCELCGRCFGESGALTRHLKSRVPCTNKTDADLPRYGKKTELDTAHSQKVSTTQNVDTGGEPVTAGSEVVAVLTIPEGMEEVFIDTQEDPCALVVETSGVDGEPGEEEVVGENVETSSAYICKVCKEGFEGTDELIKHLRTHLVDTPFRCGLCTYATVNRTQLDNHMQLTHKTKLMSKATGEVSGAIGDNEAVADSVSQQEAPPAELKSLASESVLSESTQVQESASADDSVAATTEEATLTDMQKKSSDATTALQQLIALRGSDKTSVTGLPGIHGYKALHKCPVCSRSFRGSTYLRLHLRTHTGERPHKCSLCGKTFTTKDTLNKHLTVHSTERQYKCGECGKLFKRISHVREHLKVHSNDRPYACNMCNKTFKTVNACKVHMRTHTDAMPYVCTVCPKVFRERGSLERHMRTHTGEKPYRCMHCGRSFAEHGTLSRHLKAKAPCSEAVRLRRITPDGDTQLDTIDENIQQQKNTILTEFSSVVTDTQQYIIHTDHMGNVVQAPEEFVMVDSNGDSIQNVEVLTLGNDVTDVVTQDNTGEYVIVNNANISLFDPNTGQPINMDNVTLVTPSGVAVNEEATQAVAMIPNNGDTMEAVDTLVMTLPNQSDEVVSMAMQDGRDLQVVAMVPESEHMETVNVTSSDGGVETFVMVNQVDVESKQDTPTEHEQMQE</sequence>
<organism evidence="14 15">
    <name type="scientific">Ridgeia piscesae</name>
    <name type="common">Tubeworm</name>
    <dbReference type="NCBI Taxonomy" id="27915"/>
    <lineage>
        <taxon>Eukaryota</taxon>
        <taxon>Metazoa</taxon>
        <taxon>Spiralia</taxon>
        <taxon>Lophotrochozoa</taxon>
        <taxon>Annelida</taxon>
        <taxon>Polychaeta</taxon>
        <taxon>Sedentaria</taxon>
        <taxon>Canalipalpata</taxon>
        <taxon>Sabellida</taxon>
        <taxon>Siboglinidae</taxon>
        <taxon>Ridgeia</taxon>
    </lineage>
</organism>
<evidence type="ECO:0000256" key="9">
    <source>
        <dbReference type="ARBA" id="ARBA00023242"/>
    </source>
</evidence>
<dbReference type="InterPro" id="IPR050331">
    <property type="entry name" value="Zinc_finger"/>
</dbReference>
<keyword evidence="9" id="KW-0539">Nucleus</keyword>
<feature type="domain" description="C2H2-type" evidence="13">
    <location>
        <begin position="660"/>
        <end position="680"/>
    </location>
</feature>